<evidence type="ECO:0008006" key="3">
    <source>
        <dbReference type="Google" id="ProtNLM"/>
    </source>
</evidence>
<gene>
    <name evidence="1" type="ORF">Moror_13839</name>
</gene>
<name>V2XN14_MONRO</name>
<evidence type="ECO:0000313" key="2">
    <source>
        <dbReference type="Proteomes" id="UP000017559"/>
    </source>
</evidence>
<sequence length="426" mass="47529">MKHIKTDLRAEQIHLSYPYLFTFSEEATNIYEIRSSSPHHIATLSQNIEGYFREGSIIIDPSRDALIVVCNSVMVFNLHDGQLQKNLGLFGTLTDTPIRYDRGRVLVTLSDDEEQDGEEKEYFWILSCNPFDLELPGYSFLTQIQRASTEKNMLYSHVLPSREGGVVVAQHTSYTDQPMKLHYWSPEGQPYDESLPPAYTVDIPMTLEDGSSIEARDAVPIDETTFALCTVEMVLDCLDSPGSHQSVIRVVSLPALDTLWSSDPIVGEAKHIYHVPGEDIVLIIGVVSEREDPKGDSADYATWIAAFDTQSGERRQFTKLNHRKIGKRLVGCRLTATVTEKGDIVPSDEPDIVFLTSIGDVATFSLSKFLTEGLPSDDFAPLEKSSLSSGLQLKDIGRRTLDRRVCISQGSTAVVDDESLISIFTW</sequence>
<dbReference type="EMBL" id="AWSO01000113">
    <property type="protein sequence ID" value="ESK95107.1"/>
    <property type="molecule type" value="Genomic_DNA"/>
</dbReference>
<comment type="caution">
    <text evidence="1">The sequence shown here is derived from an EMBL/GenBank/DDBJ whole genome shotgun (WGS) entry which is preliminary data.</text>
</comment>
<keyword evidence="2" id="KW-1185">Reference proteome</keyword>
<evidence type="ECO:0000313" key="1">
    <source>
        <dbReference type="EMBL" id="ESK95107.1"/>
    </source>
</evidence>
<dbReference type="OrthoDB" id="2884736at2759"/>
<dbReference type="KEGG" id="mrr:Moror_13839"/>
<accession>V2XN14</accession>
<reference evidence="1 2" key="1">
    <citation type="journal article" date="2014" name="BMC Genomics">
        <title>Genome and secretome analysis of the hemibiotrophic fungal pathogen, Moniliophthora roreri, which causes frosty pod rot disease of cacao: mechanisms of the biotrophic and necrotrophic phases.</title>
        <authorList>
            <person name="Meinhardt L.W."/>
            <person name="Costa G.G.L."/>
            <person name="Thomazella D.P.T."/>
            <person name="Teixeira P.J.P.L."/>
            <person name="Carazzolle M.F."/>
            <person name="Schuster S.C."/>
            <person name="Carlson J.E."/>
            <person name="Guiltinan M.J."/>
            <person name="Mieczkowski P."/>
            <person name="Farmer A."/>
            <person name="Ramaraj T."/>
            <person name="Crozier J."/>
            <person name="Davis R.E."/>
            <person name="Shao J."/>
            <person name="Melnick R.L."/>
            <person name="Pereira G.A.G."/>
            <person name="Bailey B.A."/>
        </authorList>
    </citation>
    <scope>NUCLEOTIDE SEQUENCE [LARGE SCALE GENOMIC DNA]</scope>
    <source>
        <strain evidence="1 2">MCA 2997</strain>
    </source>
</reference>
<dbReference type="Proteomes" id="UP000017559">
    <property type="component" value="Unassembled WGS sequence"/>
</dbReference>
<dbReference type="HOGENOM" id="CLU_644185_0_0_1"/>
<proteinExistence type="predicted"/>
<organism evidence="1 2">
    <name type="scientific">Moniliophthora roreri (strain MCA 2997)</name>
    <name type="common">Cocoa frosty pod rot fungus</name>
    <name type="synonym">Crinipellis roreri</name>
    <dbReference type="NCBI Taxonomy" id="1381753"/>
    <lineage>
        <taxon>Eukaryota</taxon>
        <taxon>Fungi</taxon>
        <taxon>Dikarya</taxon>
        <taxon>Basidiomycota</taxon>
        <taxon>Agaricomycotina</taxon>
        <taxon>Agaricomycetes</taxon>
        <taxon>Agaricomycetidae</taxon>
        <taxon>Agaricales</taxon>
        <taxon>Marasmiineae</taxon>
        <taxon>Marasmiaceae</taxon>
        <taxon>Moniliophthora</taxon>
    </lineage>
</organism>
<protein>
    <recommendedName>
        <fullName evidence="3">Cleavage/polyadenylation specificity factor A subunit N-terminal domain-containing protein</fullName>
    </recommendedName>
</protein>
<dbReference type="AlphaFoldDB" id="V2XN14"/>